<comment type="caution">
    <text evidence="1">The sequence shown here is derived from an EMBL/GenBank/DDBJ whole genome shotgun (WGS) entry which is preliminary data.</text>
</comment>
<name>A0A9P6K587_9FUNG</name>
<organism evidence="1 2">
    <name type="scientific">Mortierella hygrophila</name>
    <dbReference type="NCBI Taxonomy" id="979708"/>
    <lineage>
        <taxon>Eukaryota</taxon>
        <taxon>Fungi</taxon>
        <taxon>Fungi incertae sedis</taxon>
        <taxon>Mucoromycota</taxon>
        <taxon>Mortierellomycotina</taxon>
        <taxon>Mortierellomycetes</taxon>
        <taxon>Mortierellales</taxon>
        <taxon>Mortierellaceae</taxon>
        <taxon>Mortierella</taxon>
    </lineage>
</organism>
<reference evidence="1" key="1">
    <citation type="journal article" date="2020" name="Fungal Divers.">
        <title>Resolving the Mortierellaceae phylogeny through synthesis of multi-gene phylogenetics and phylogenomics.</title>
        <authorList>
            <person name="Vandepol N."/>
            <person name="Liber J."/>
            <person name="Desiro A."/>
            <person name="Na H."/>
            <person name="Kennedy M."/>
            <person name="Barry K."/>
            <person name="Grigoriev I.V."/>
            <person name="Miller A.N."/>
            <person name="O'Donnell K."/>
            <person name="Stajich J.E."/>
            <person name="Bonito G."/>
        </authorList>
    </citation>
    <scope>NUCLEOTIDE SEQUENCE</scope>
    <source>
        <strain evidence="1">NRRL 2591</strain>
    </source>
</reference>
<dbReference type="Proteomes" id="UP000723463">
    <property type="component" value="Unassembled WGS sequence"/>
</dbReference>
<accession>A0A9P6K587</accession>
<dbReference type="EMBL" id="JAAAXW010000050">
    <property type="protein sequence ID" value="KAF9546848.1"/>
    <property type="molecule type" value="Genomic_DNA"/>
</dbReference>
<proteinExistence type="predicted"/>
<dbReference type="AlphaFoldDB" id="A0A9P6K587"/>
<sequence>MASGSVYILRLHYLKSLEVTRITFSTSDWSRILANKPSLRKIVIENHCIFEDKEWKSDKGYETDEPEDEAVAMDMDLVSTTSVMSVSNITTNAIPNSTLTTNKINPSHGRGVMTGKRKHRVEDPKDIGGLFTKHLVLFNNKLRQPFQKQILGTFPKLD</sequence>
<gene>
    <name evidence="1" type="ORF">EC957_009299</name>
</gene>
<evidence type="ECO:0000313" key="1">
    <source>
        <dbReference type="EMBL" id="KAF9546848.1"/>
    </source>
</evidence>
<keyword evidence="2" id="KW-1185">Reference proteome</keyword>
<evidence type="ECO:0000313" key="2">
    <source>
        <dbReference type="Proteomes" id="UP000723463"/>
    </source>
</evidence>
<protein>
    <submittedName>
        <fullName evidence="1">Uncharacterized protein</fullName>
    </submittedName>
</protein>